<dbReference type="KEGG" id="llu:AKJ09_08167"/>
<dbReference type="Proteomes" id="UP000064967">
    <property type="component" value="Chromosome"/>
</dbReference>
<keyword evidence="3" id="KW-1185">Reference proteome</keyword>
<evidence type="ECO:0000256" key="1">
    <source>
        <dbReference type="SAM" id="Phobius"/>
    </source>
</evidence>
<reference evidence="2 3" key="1">
    <citation type="submission" date="2015-08" db="EMBL/GenBank/DDBJ databases">
        <authorList>
            <person name="Babu N.S."/>
            <person name="Beckwith C.J."/>
            <person name="Beseler K.G."/>
            <person name="Brison A."/>
            <person name="Carone J.V."/>
            <person name="Caskin T.P."/>
            <person name="Diamond M."/>
            <person name="Durham M.E."/>
            <person name="Foxe J.M."/>
            <person name="Go M."/>
            <person name="Henderson B.A."/>
            <person name="Jones I.B."/>
            <person name="McGettigan J.A."/>
            <person name="Micheletti S.J."/>
            <person name="Nasrallah M.E."/>
            <person name="Ortiz D."/>
            <person name="Piller C.R."/>
            <person name="Privatt S.R."/>
            <person name="Schneider S.L."/>
            <person name="Sharp S."/>
            <person name="Smith T.C."/>
            <person name="Stanton J.D."/>
            <person name="Ullery H.E."/>
            <person name="Wilson R.J."/>
            <person name="Serrano M.G."/>
            <person name="Buck G."/>
            <person name="Lee V."/>
            <person name="Wang Y."/>
            <person name="Carvalho R."/>
            <person name="Voegtly L."/>
            <person name="Shi R."/>
            <person name="Duckworth R."/>
            <person name="Johnson A."/>
            <person name="Loviza R."/>
            <person name="Walstead R."/>
            <person name="Shah Z."/>
            <person name="Kiflezghi M."/>
            <person name="Wade K."/>
            <person name="Ball S.L."/>
            <person name="Bradley K.W."/>
            <person name="Asai D.J."/>
            <person name="Bowman C.A."/>
            <person name="Russell D.A."/>
            <person name="Pope W.H."/>
            <person name="Jacobs-Sera D."/>
            <person name="Hendrix R.W."/>
            <person name="Hatfull G.F."/>
        </authorList>
    </citation>
    <scope>NUCLEOTIDE SEQUENCE [LARGE SCALE GENOMIC DNA]</scope>
    <source>
        <strain evidence="2 3">DSM 27648</strain>
    </source>
</reference>
<keyword evidence="1" id="KW-0472">Membrane</keyword>
<sequence length="132" mass="14476">MPRERQYAKAKYVDPEAAKLACGFSFLELLANEVAIAGVAATAVGTWLGSVKTDRAKRTALLGLPLLGYLALRFVGMAKALLPLPHCLWASAFRRGSRLFFVTSRCRWIPGILPAASASRARSTRRERQLES</sequence>
<gene>
    <name evidence="2" type="ORF">AKJ09_08167</name>
</gene>
<dbReference type="EMBL" id="CP012333">
    <property type="protein sequence ID" value="AKV01504.1"/>
    <property type="molecule type" value="Genomic_DNA"/>
</dbReference>
<keyword evidence="1" id="KW-0812">Transmembrane</keyword>
<feature type="transmembrane region" description="Helical" evidence="1">
    <location>
        <begin position="60"/>
        <end position="82"/>
    </location>
</feature>
<keyword evidence="1" id="KW-1133">Transmembrane helix</keyword>
<proteinExistence type="predicted"/>
<dbReference type="AlphaFoldDB" id="A0A0K1Q707"/>
<name>A0A0K1Q707_9BACT</name>
<evidence type="ECO:0000313" key="2">
    <source>
        <dbReference type="EMBL" id="AKV01504.1"/>
    </source>
</evidence>
<feature type="transmembrane region" description="Helical" evidence="1">
    <location>
        <begin position="29"/>
        <end position="48"/>
    </location>
</feature>
<evidence type="ECO:0000313" key="3">
    <source>
        <dbReference type="Proteomes" id="UP000064967"/>
    </source>
</evidence>
<organism evidence="2 3">
    <name type="scientific">Labilithrix luteola</name>
    <dbReference type="NCBI Taxonomy" id="1391654"/>
    <lineage>
        <taxon>Bacteria</taxon>
        <taxon>Pseudomonadati</taxon>
        <taxon>Myxococcota</taxon>
        <taxon>Polyangia</taxon>
        <taxon>Polyangiales</taxon>
        <taxon>Labilitrichaceae</taxon>
        <taxon>Labilithrix</taxon>
    </lineage>
</organism>
<accession>A0A0K1Q707</accession>
<protein>
    <submittedName>
        <fullName evidence="2">Uncharacterized protein</fullName>
    </submittedName>
</protein>